<protein>
    <submittedName>
        <fullName evidence="2">Uncharacterized protein</fullName>
    </submittedName>
</protein>
<proteinExistence type="predicted"/>
<dbReference type="GO" id="GO:0005634">
    <property type="term" value="C:nucleus"/>
    <property type="evidence" value="ECO:0007669"/>
    <property type="project" value="TreeGrafter"/>
</dbReference>
<dbReference type="SUPFAM" id="SSF50729">
    <property type="entry name" value="PH domain-like"/>
    <property type="match status" value="1"/>
</dbReference>
<dbReference type="CDD" id="cd13214">
    <property type="entry name" value="PH-GRAM_WBP2"/>
    <property type="match status" value="1"/>
</dbReference>
<sequence>MAMNWAMLSPDRSPIPLPDELIIRTIDSGVELSLTVPDAPPYGSSTSGGSGGTKKFKEVGRLWLTDQRLVFVADVQKGSAKPALETLSVPLTSLTSTKFEQPFLGANYLAIDIKPVSEGGLTNGTRAEIRLKDKGIFEFASSLDKTRERAIYMKRQQLEDEEGLPTYTAPPGGPGPSSSSSGPVYDDLPPGYDA</sequence>
<organism evidence="2 3">
    <name type="scientific">Cerrena zonata</name>
    <dbReference type="NCBI Taxonomy" id="2478898"/>
    <lineage>
        <taxon>Eukaryota</taxon>
        <taxon>Fungi</taxon>
        <taxon>Dikarya</taxon>
        <taxon>Basidiomycota</taxon>
        <taxon>Agaricomycotina</taxon>
        <taxon>Agaricomycetes</taxon>
        <taxon>Polyporales</taxon>
        <taxon>Cerrenaceae</taxon>
        <taxon>Cerrena</taxon>
    </lineage>
</organism>
<dbReference type="PANTHER" id="PTHR31606">
    <property type="entry name" value="WW DOMAIN BINDING PROTEIN 2, ISOFORM E"/>
    <property type="match status" value="1"/>
</dbReference>
<dbReference type="InterPro" id="IPR044852">
    <property type="entry name" value="WBP2-like"/>
</dbReference>
<evidence type="ECO:0000313" key="2">
    <source>
        <dbReference type="EMBL" id="KAK7696137.1"/>
    </source>
</evidence>
<dbReference type="GO" id="GO:0003713">
    <property type="term" value="F:transcription coactivator activity"/>
    <property type="evidence" value="ECO:0007669"/>
    <property type="project" value="InterPro"/>
</dbReference>
<accession>A0AAW0GVF0</accession>
<comment type="caution">
    <text evidence="2">The sequence shown here is derived from an EMBL/GenBank/DDBJ whole genome shotgun (WGS) entry which is preliminary data.</text>
</comment>
<reference evidence="2 3" key="1">
    <citation type="submission" date="2022-09" db="EMBL/GenBank/DDBJ databases">
        <authorList>
            <person name="Palmer J.M."/>
        </authorList>
    </citation>
    <scope>NUCLEOTIDE SEQUENCE [LARGE SCALE GENOMIC DNA]</scope>
    <source>
        <strain evidence="2 3">DSM 7382</strain>
    </source>
</reference>
<dbReference type="GO" id="GO:0031490">
    <property type="term" value="F:chromatin DNA binding"/>
    <property type="evidence" value="ECO:0007669"/>
    <property type="project" value="TreeGrafter"/>
</dbReference>
<evidence type="ECO:0000313" key="3">
    <source>
        <dbReference type="Proteomes" id="UP001385951"/>
    </source>
</evidence>
<keyword evidence="3" id="KW-1185">Reference proteome</keyword>
<dbReference type="PANTHER" id="PTHR31606:SF1">
    <property type="entry name" value="WW DOMAIN BINDING PROTEIN 2, ISOFORM E"/>
    <property type="match status" value="1"/>
</dbReference>
<feature type="region of interest" description="Disordered" evidence="1">
    <location>
        <begin position="155"/>
        <end position="194"/>
    </location>
</feature>
<dbReference type="AlphaFoldDB" id="A0AAW0GVF0"/>
<name>A0AAW0GVF0_9APHY</name>
<dbReference type="EMBL" id="JASBNA010000001">
    <property type="protein sequence ID" value="KAK7696137.1"/>
    <property type="molecule type" value="Genomic_DNA"/>
</dbReference>
<gene>
    <name evidence="2" type="ORF">QCA50_000785</name>
</gene>
<dbReference type="Proteomes" id="UP001385951">
    <property type="component" value="Unassembled WGS sequence"/>
</dbReference>
<evidence type="ECO:0000256" key="1">
    <source>
        <dbReference type="SAM" id="MobiDB-lite"/>
    </source>
</evidence>